<dbReference type="InterPro" id="IPR015422">
    <property type="entry name" value="PyrdxlP-dep_Trfase_small"/>
</dbReference>
<keyword evidence="3 4" id="KW-0663">Pyridoxal phosphate</keyword>
<dbReference type="EMBL" id="JAXCLW010000004">
    <property type="protein sequence ID" value="MDY0884483.1"/>
    <property type="molecule type" value="Genomic_DNA"/>
</dbReference>
<dbReference type="InterPro" id="IPR015421">
    <property type="entry name" value="PyrdxlP-dep_Trfase_major"/>
</dbReference>
<dbReference type="SUPFAM" id="SSF53383">
    <property type="entry name" value="PLP-dependent transferases"/>
    <property type="match status" value="1"/>
</dbReference>
<dbReference type="GO" id="GO:0008483">
    <property type="term" value="F:transaminase activity"/>
    <property type="evidence" value="ECO:0007669"/>
    <property type="project" value="UniProtKB-KW"/>
</dbReference>
<gene>
    <name evidence="5" type="ORF">SMD27_16685</name>
</gene>
<keyword evidence="5" id="KW-0808">Transferase</keyword>
<evidence type="ECO:0000313" key="6">
    <source>
        <dbReference type="Proteomes" id="UP001279642"/>
    </source>
</evidence>
<protein>
    <submittedName>
        <fullName evidence="5">Aminotransferase class V-fold PLP-dependent enzyme</fullName>
    </submittedName>
</protein>
<dbReference type="PIRSF" id="PIRSF001434">
    <property type="entry name" value="CGS"/>
    <property type="match status" value="1"/>
</dbReference>
<dbReference type="PANTHER" id="PTHR11808:SF15">
    <property type="entry name" value="CYSTATHIONINE GAMMA-LYASE"/>
    <property type="match status" value="1"/>
</dbReference>
<dbReference type="Gene3D" id="3.40.640.10">
    <property type="entry name" value="Type I PLP-dependent aspartate aminotransferase-like (Major domain)"/>
    <property type="match status" value="1"/>
</dbReference>
<dbReference type="InterPro" id="IPR000277">
    <property type="entry name" value="Cys/Met-Metab_PyrdxlP-dep_enz"/>
</dbReference>
<reference evidence="5 6" key="1">
    <citation type="journal article" date="2016" name="Antonie Van Leeuwenhoek">
        <title>Dongia soli sp. nov., isolated from soil from Dokdo, Korea.</title>
        <authorList>
            <person name="Kim D.U."/>
            <person name="Lee H."/>
            <person name="Kim H."/>
            <person name="Kim S.G."/>
            <person name="Ka J.O."/>
        </authorList>
    </citation>
    <scope>NUCLEOTIDE SEQUENCE [LARGE SCALE GENOMIC DNA]</scope>
    <source>
        <strain evidence="5 6">D78</strain>
    </source>
</reference>
<accession>A0ABU5EE41</accession>
<evidence type="ECO:0000256" key="4">
    <source>
        <dbReference type="RuleBase" id="RU362118"/>
    </source>
</evidence>
<dbReference type="PANTHER" id="PTHR11808">
    <property type="entry name" value="TRANS-SULFURATION ENZYME FAMILY MEMBER"/>
    <property type="match status" value="1"/>
</dbReference>
<evidence type="ECO:0000313" key="5">
    <source>
        <dbReference type="EMBL" id="MDY0884483.1"/>
    </source>
</evidence>
<dbReference type="RefSeq" id="WP_320509545.1">
    <property type="nucleotide sequence ID" value="NZ_JAXCLW010000004.1"/>
</dbReference>
<comment type="cofactor">
    <cofactor evidence="1 4">
        <name>pyridoxal 5'-phosphate</name>
        <dbReference type="ChEBI" id="CHEBI:597326"/>
    </cofactor>
</comment>
<evidence type="ECO:0000256" key="3">
    <source>
        <dbReference type="ARBA" id="ARBA00022898"/>
    </source>
</evidence>
<keyword evidence="5" id="KW-0032">Aminotransferase</keyword>
<comment type="similarity">
    <text evidence="2 4">Belongs to the trans-sulfuration enzymes family.</text>
</comment>
<evidence type="ECO:0000256" key="1">
    <source>
        <dbReference type="ARBA" id="ARBA00001933"/>
    </source>
</evidence>
<evidence type="ECO:0000256" key="2">
    <source>
        <dbReference type="ARBA" id="ARBA00009077"/>
    </source>
</evidence>
<dbReference type="PROSITE" id="PS00868">
    <property type="entry name" value="CYS_MET_METAB_PP"/>
    <property type="match status" value="1"/>
</dbReference>
<dbReference type="Gene3D" id="3.90.1150.10">
    <property type="entry name" value="Aspartate Aminotransferase, domain 1"/>
    <property type="match status" value="1"/>
</dbReference>
<dbReference type="Proteomes" id="UP001279642">
    <property type="component" value="Unassembled WGS sequence"/>
</dbReference>
<sequence length="383" mass="40701">MIDLPTTAMKPGTLTASVLSEGEPITRALTPAIHVAMTYIRDADNGYSSGNVYGRADNTSVRQAESLISELEGAAESLVFGSGTAAATALFLSLEPTHIVAPQLMYWALQSWLRQSPRFGHQITFVDMSDLEAVKAAIRPGKTGLVWIETPSNPLWTITDIAAVAQSAHVAGALVAADSTAATPILTQPLAYGADIVLHSATKYLNGHSDVSAGVLAIAKPNELWSRVRKMREQNGSVLGPFEAWLLARGLRTLDIRVKAQSRSAEVLARRLAKHSAISGVLYPGLVDSPGHRVAASQMMGGFGGMLSIRLKGGPRVAISTAANVSIWRRATSFGGIESLIEHRSSMEGEGSLCPADLLRLSVGLEDPDDLFNDLERAIARSA</sequence>
<proteinExistence type="inferred from homology"/>
<comment type="caution">
    <text evidence="5">The sequence shown here is derived from an EMBL/GenBank/DDBJ whole genome shotgun (WGS) entry which is preliminary data.</text>
</comment>
<dbReference type="Pfam" id="PF01053">
    <property type="entry name" value="Cys_Met_Meta_PP"/>
    <property type="match status" value="1"/>
</dbReference>
<organism evidence="5 6">
    <name type="scientific">Dongia soli</name>
    <dbReference type="NCBI Taxonomy" id="600628"/>
    <lineage>
        <taxon>Bacteria</taxon>
        <taxon>Pseudomonadati</taxon>
        <taxon>Pseudomonadota</taxon>
        <taxon>Alphaproteobacteria</taxon>
        <taxon>Rhodospirillales</taxon>
        <taxon>Dongiaceae</taxon>
        <taxon>Dongia</taxon>
    </lineage>
</organism>
<dbReference type="InterPro" id="IPR054542">
    <property type="entry name" value="Cys_met_metab_PP"/>
</dbReference>
<keyword evidence="6" id="KW-1185">Reference proteome</keyword>
<dbReference type="InterPro" id="IPR015424">
    <property type="entry name" value="PyrdxlP-dep_Trfase"/>
</dbReference>
<name>A0ABU5EE41_9PROT</name>